<feature type="region of interest" description="Disordered" evidence="6">
    <location>
        <begin position="1"/>
        <end position="25"/>
    </location>
</feature>
<dbReference type="InterPro" id="IPR044068">
    <property type="entry name" value="CB"/>
</dbReference>
<dbReference type="InterPro" id="IPR011010">
    <property type="entry name" value="DNA_brk_join_enz"/>
</dbReference>
<evidence type="ECO:0000256" key="5">
    <source>
        <dbReference type="PROSITE-ProRule" id="PRU01248"/>
    </source>
</evidence>
<dbReference type="PANTHER" id="PTHR30349">
    <property type="entry name" value="PHAGE INTEGRASE-RELATED"/>
    <property type="match status" value="1"/>
</dbReference>
<dbReference type="InterPro" id="IPR004107">
    <property type="entry name" value="Integrase_SAM-like_N"/>
</dbReference>
<evidence type="ECO:0000256" key="4">
    <source>
        <dbReference type="ARBA" id="ARBA00023172"/>
    </source>
</evidence>
<sequence>MPRPKSPTKPVGERTRRQFGRLRQRASGRWQAGYLHNGVVYNAPATFPTKSSAVAWLEDERELIELDRRNPGTWAPPAERAARRQAEKLTLHSYSTTWLDNKTKLARRTRDLYQSQLDSLIIPALGDHALAEITPETVRTWFAGLGSEHESRNAKAYALLNAIFNTAVADELVERNPCRIKGAAQVKQTKRSVVLLDAAALTELADKMPDDLRLTVVLAGWCGLRKGEIFALRRCDVAVDGSMVRVERAVTYRDGRYEVGPTKTPESRRAVAVPPHVRPAVVEHLQRHVADADDALLFTEPSTGSFAGEKRFRSAWEAARDAIGKPQLHFHDLRHCAGVLYAQTGATLRELMARLGHTSPNTAMRYQHVAEGRAAALADRLSALAALDDRAPKDVGSSPTSS</sequence>
<gene>
    <name evidence="9" type="ORF">MELE44368_13140</name>
</gene>
<proteinExistence type="inferred from homology"/>
<comment type="similarity">
    <text evidence="1">Belongs to the 'phage' integrase family.</text>
</comment>
<dbReference type="Pfam" id="PF14659">
    <property type="entry name" value="Phage_int_SAM_3"/>
    <property type="match status" value="1"/>
</dbReference>
<evidence type="ECO:0000256" key="6">
    <source>
        <dbReference type="SAM" id="MobiDB-lite"/>
    </source>
</evidence>
<dbReference type="PROSITE" id="PS51900">
    <property type="entry name" value="CB"/>
    <property type="match status" value="1"/>
</dbReference>
<evidence type="ECO:0000259" key="8">
    <source>
        <dbReference type="PROSITE" id="PS51900"/>
    </source>
</evidence>
<dbReference type="InterPro" id="IPR013762">
    <property type="entry name" value="Integrase-like_cat_sf"/>
</dbReference>
<dbReference type="AlphaFoldDB" id="A0A439DXY3"/>
<evidence type="ECO:0000313" key="9">
    <source>
        <dbReference type="EMBL" id="RWA22351.1"/>
    </source>
</evidence>
<dbReference type="GO" id="GO:0003677">
    <property type="term" value="F:DNA binding"/>
    <property type="evidence" value="ECO:0007669"/>
    <property type="project" value="UniProtKB-UniRule"/>
</dbReference>
<keyword evidence="3 5" id="KW-0238">DNA-binding</keyword>
<evidence type="ECO:0000259" key="7">
    <source>
        <dbReference type="PROSITE" id="PS51898"/>
    </source>
</evidence>
<dbReference type="Pfam" id="PF00589">
    <property type="entry name" value="Phage_integrase"/>
    <property type="match status" value="1"/>
</dbReference>
<dbReference type="Gene3D" id="1.10.443.10">
    <property type="entry name" value="Intergrase catalytic core"/>
    <property type="match status" value="1"/>
</dbReference>
<dbReference type="GO" id="GO:0006310">
    <property type="term" value="P:DNA recombination"/>
    <property type="evidence" value="ECO:0007669"/>
    <property type="project" value="UniProtKB-KW"/>
</dbReference>
<name>A0A439DXY3_9MYCO</name>
<dbReference type="InterPro" id="IPR002104">
    <property type="entry name" value="Integrase_catalytic"/>
</dbReference>
<keyword evidence="4" id="KW-0233">DNA recombination</keyword>
<evidence type="ECO:0000256" key="3">
    <source>
        <dbReference type="ARBA" id="ARBA00023125"/>
    </source>
</evidence>
<feature type="domain" description="Core-binding (CB)" evidence="8">
    <location>
        <begin position="89"/>
        <end position="168"/>
    </location>
</feature>
<dbReference type="PANTHER" id="PTHR30349:SF64">
    <property type="entry name" value="PROPHAGE INTEGRASE INTD-RELATED"/>
    <property type="match status" value="1"/>
</dbReference>
<feature type="domain" description="Tyr recombinase" evidence="7">
    <location>
        <begin position="187"/>
        <end position="379"/>
    </location>
</feature>
<keyword evidence="2" id="KW-0229">DNA integration</keyword>
<evidence type="ECO:0000313" key="10">
    <source>
        <dbReference type="Proteomes" id="UP000287177"/>
    </source>
</evidence>
<dbReference type="InterPro" id="IPR010998">
    <property type="entry name" value="Integrase_recombinase_N"/>
</dbReference>
<dbReference type="SUPFAM" id="SSF56349">
    <property type="entry name" value="DNA breaking-rejoining enzymes"/>
    <property type="match status" value="1"/>
</dbReference>
<dbReference type="Proteomes" id="UP000287177">
    <property type="component" value="Unassembled WGS sequence"/>
</dbReference>
<protein>
    <recommendedName>
        <fullName evidence="11">Integrase</fullName>
    </recommendedName>
</protein>
<evidence type="ECO:0000256" key="2">
    <source>
        <dbReference type="ARBA" id="ARBA00022908"/>
    </source>
</evidence>
<organism evidence="9 10">
    <name type="scientific">Mycolicibacterium elephantis DSM 44368</name>
    <dbReference type="NCBI Taxonomy" id="1335622"/>
    <lineage>
        <taxon>Bacteria</taxon>
        <taxon>Bacillati</taxon>
        <taxon>Actinomycetota</taxon>
        <taxon>Actinomycetes</taxon>
        <taxon>Mycobacteriales</taxon>
        <taxon>Mycobacteriaceae</taxon>
        <taxon>Mycolicibacterium</taxon>
    </lineage>
</organism>
<evidence type="ECO:0008006" key="11">
    <source>
        <dbReference type="Google" id="ProtNLM"/>
    </source>
</evidence>
<dbReference type="CDD" id="cd01189">
    <property type="entry name" value="INT_ICEBs1_C_like"/>
    <property type="match status" value="1"/>
</dbReference>
<reference evidence="9 10" key="1">
    <citation type="submission" date="2013-06" db="EMBL/GenBank/DDBJ databases">
        <title>The draft sequence of the Mycobacterium elephantis genome.</title>
        <authorList>
            <person name="Pettersson F.B."/>
            <person name="Das S."/>
            <person name="Dasgupta S."/>
            <person name="Bhattacharya A."/>
            <person name="Kirsebom L.A."/>
        </authorList>
    </citation>
    <scope>NUCLEOTIDE SEQUENCE [LARGE SCALE GENOMIC DNA]</scope>
    <source>
        <strain evidence="9 10">DSM 44368</strain>
    </source>
</reference>
<keyword evidence="10" id="KW-1185">Reference proteome</keyword>
<dbReference type="EMBL" id="ATDN01000005">
    <property type="protein sequence ID" value="RWA22351.1"/>
    <property type="molecule type" value="Genomic_DNA"/>
</dbReference>
<evidence type="ECO:0000256" key="1">
    <source>
        <dbReference type="ARBA" id="ARBA00008857"/>
    </source>
</evidence>
<dbReference type="GO" id="GO:0015074">
    <property type="term" value="P:DNA integration"/>
    <property type="evidence" value="ECO:0007669"/>
    <property type="project" value="UniProtKB-KW"/>
</dbReference>
<dbReference type="RefSeq" id="WP_128107535.1">
    <property type="nucleotide sequence ID" value="NZ_ATDN01000005.1"/>
</dbReference>
<dbReference type="PROSITE" id="PS51898">
    <property type="entry name" value="TYR_RECOMBINASE"/>
    <property type="match status" value="1"/>
</dbReference>
<dbReference type="InterPro" id="IPR050090">
    <property type="entry name" value="Tyrosine_recombinase_XerCD"/>
</dbReference>
<comment type="caution">
    <text evidence="9">The sequence shown here is derived from an EMBL/GenBank/DDBJ whole genome shotgun (WGS) entry which is preliminary data.</text>
</comment>
<dbReference type="InterPro" id="IPR058717">
    <property type="entry name" value="Phage_L5_Integrase_N"/>
</dbReference>
<dbReference type="Gene3D" id="1.10.150.130">
    <property type="match status" value="1"/>
</dbReference>
<dbReference type="Pfam" id="PF26003">
    <property type="entry name" value="Integrase_N_phage"/>
    <property type="match status" value="1"/>
</dbReference>
<accession>A0A439DXY3</accession>